<dbReference type="InterPro" id="IPR013761">
    <property type="entry name" value="SAM/pointed_sf"/>
</dbReference>
<accession>A0A3S5A872</accession>
<gene>
    <name evidence="1" type="ORF">PXEA_LOCUS3075</name>
</gene>
<evidence type="ECO:0000313" key="1">
    <source>
        <dbReference type="EMBL" id="VEL09635.1"/>
    </source>
</evidence>
<organism evidence="1 2">
    <name type="scientific">Protopolystoma xenopodis</name>
    <dbReference type="NCBI Taxonomy" id="117903"/>
    <lineage>
        <taxon>Eukaryota</taxon>
        <taxon>Metazoa</taxon>
        <taxon>Spiralia</taxon>
        <taxon>Lophotrochozoa</taxon>
        <taxon>Platyhelminthes</taxon>
        <taxon>Monogenea</taxon>
        <taxon>Polyopisthocotylea</taxon>
        <taxon>Polystomatidea</taxon>
        <taxon>Polystomatidae</taxon>
        <taxon>Protopolystoma</taxon>
    </lineage>
</organism>
<sequence>MLKPGKRPRLRSSVSRGPPMLASSLCFDNSDPGNATTTSTSVMPSSLIAIGNISDICDQVSHPKQSGLRLYGDLSDRTLADKLALRPSNLYHTTLHAHTDYRADAFPMAHIRCTPLQAHMPQSCSKTSLMSCLAMATATPIHGSRAYLGADPSAPVVLIDPGLAMLLRESPRVRLPSNPMHWSPIDLASYLSGTDCREMWPWLAAEAVDGQAFMLLTLPILHRLVGLQWQDAVRLAKHVVSVKRAFVEQYANSETEASSPTIVTTAIASFTMPAVTTTTSSLTISSAAIATSAATVFTTATSSFPDSLSTGNFVRAGYFTSRSTGIMSHQIESNENGTNPNVGLLAATALISGQPTLPATPKSLEVAAVVTAASSRVFSCGD</sequence>
<evidence type="ECO:0008006" key="3">
    <source>
        <dbReference type="Google" id="ProtNLM"/>
    </source>
</evidence>
<reference evidence="1" key="1">
    <citation type="submission" date="2018-11" db="EMBL/GenBank/DDBJ databases">
        <authorList>
            <consortium name="Pathogen Informatics"/>
        </authorList>
    </citation>
    <scope>NUCLEOTIDE SEQUENCE</scope>
</reference>
<dbReference type="Gene3D" id="1.10.150.50">
    <property type="entry name" value="Transcription Factor, Ets-1"/>
    <property type="match status" value="1"/>
</dbReference>
<dbReference type="OrthoDB" id="5800688at2759"/>
<dbReference type="EMBL" id="CAAALY010006831">
    <property type="protein sequence ID" value="VEL09635.1"/>
    <property type="molecule type" value="Genomic_DNA"/>
</dbReference>
<keyword evidence="2" id="KW-1185">Reference proteome</keyword>
<evidence type="ECO:0000313" key="2">
    <source>
        <dbReference type="Proteomes" id="UP000784294"/>
    </source>
</evidence>
<dbReference type="Proteomes" id="UP000784294">
    <property type="component" value="Unassembled WGS sequence"/>
</dbReference>
<protein>
    <recommendedName>
        <fullName evidence="3">SAM domain-containing protein</fullName>
    </recommendedName>
</protein>
<dbReference type="AlphaFoldDB" id="A0A3S5A872"/>
<name>A0A3S5A872_9PLAT</name>
<comment type="caution">
    <text evidence="1">The sequence shown here is derived from an EMBL/GenBank/DDBJ whole genome shotgun (WGS) entry which is preliminary data.</text>
</comment>
<proteinExistence type="predicted"/>
<dbReference type="SUPFAM" id="SSF47769">
    <property type="entry name" value="SAM/Pointed domain"/>
    <property type="match status" value="1"/>
</dbReference>